<feature type="chain" id="PRO_5011785467" evidence="2">
    <location>
        <begin position="24"/>
        <end position="457"/>
    </location>
</feature>
<accession>A0A1I5ULL0</accession>
<keyword evidence="4" id="KW-1185">Reference proteome</keyword>
<feature type="signal peptide" evidence="2">
    <location>
        <begin position="1"/>
        <end position="23"/>
    </location>
</feature>
<dbReference type="CDD" id="cd13585">
    <property type="entry name" value="PBP2_TMBP_like"/>
    <property type="match status" value="1"/>
</dbReference>
<evidence type="ECO:0000256" key="2">
    <source>
        <dbReference type="SAM" id="SignalP"/>
    </source>
</evidence>
<dbReference type="EMBL" id="FOXR01000007">
    <property type="protein sequence ID" value="SFP96120.1"/>
    <property type="molecule type" value="Genomic_DNA"/>
</dbReference>
<dbReference type="SUPFAM" id="SSF53850">
    <property type="entry name" value="Periplasmic binding protein-like II"/>
    <property type="match status" value="1"/>
</dbReference>
<dbReference type="InterPro" id="IPR050490">
    <property type="entry name" value="Bact_solute-bd_prot1"/>
</dbReference>
<feature type="compositionally biased region" description="Basic and acidic residues" evidence="1">
    <location>
        <begin position="40"/>
        <end position="52"/>
    </location>
</feature>
<dbReference type="STRING" id="937334.SAMN05444406_10789"/>
<name>A0A1I5ULL0_9FIRM</name>
<organism evidence="3 4">
    <name type="scientific">Caldicoprobacter faecalis</name>
    <dbReference type="NCBI Taxonomy" id="937334"/>
    <lineage>
        <taxon>Bacteria</taxon>
        <taxon>Bacillati</taxon>
        <taxon>Bacillota</taxon>
        <taxon>Clostridia</taxon>
        <taxon>Caldicoprobacterales</taxon>
        <taxon>Caldicoprobacteraceae</taxon>
        <taxon>Caldicoprobacter</taxon>
    </lineage>
</organism>
<evidence type="ECO:0000313" key="3">
    <source>
        <dbReference type="EMBL" id="SFP96120.1"/>
    </source>
</evidence>
<evidence type="ECO:0000313" key="4">
    <source>
        <dbReference type="Proteomes" id="UP000198577"/>
    </source>
</evidence>
<dbReference type="RefSeq" id="WP_092282163.1">
    <property type="nucleotide sequence ID" value="NZ_FOXR01000007.1"/>
</dbReference>
<sequence>MKKWWGLLIIAILVMTMVLTACGQSQPTKDTDGTTTGDQQKQDEPKQDESKENAGSQKAELRIFWWGSQDRHDRTIKVIEMFEEKNPDVSIQYEFSGWDGYWEKVAALAAANTLPDVFQQDYQYLAQYAKKGLLEALDPYVERGILDLSDVDESSIVGGKVDGKLYGINLGSNAPCIAYDPALFQQAGVPEPTPDWTWEDYMDAAKKIHEKLGIYADNTFPGGYFHGLKHYIRQHGQKLYSDDGTKLDYSDDKLFEEFFTMELELVKQGALPMPDESLEVKSVEDQFLVTKKAAMAEVHANQIVAMVKAANRPLKLALLPKHKDQVKEGMYVKPSQFFSVAATSKNKDKAVQFVNYFTNDIEANKVLMAERGVPISSKVREALMPLLNDAQKELFNFMEVVISNSSPIDPPDPPGHPEVDKLLKNLEAQMLYGQLTPAEAAIKFREEANKILAKSAQ</sequence>
<dbReference type="Gene3D" id="3.40.190.10">
    <property type="entry name" value="Periplasmic binding protein-like II"/>
    <property type="match status" value="2"/>
</dbReference>
<protein>
    <submittedName>
        <fullName evidence="3">Carbohydrate ABC transporter substrate-binding protein, CUT1 family</fullName>
    </submittedName>
</protein>
<proteinExistence type="predicted"/>
<keyword evidence="2" id="KW-0732">Signal</keyword>
<dbReference type="Proteomes" id="UP000198577">
    <property type="component" value="Unassembled WGS sequence"/>
</dbReference>
<dbReference type="PANTHER" id="PTHR43649:SF11">
    <property type="entry name" value="ABC TRANSPORTER SUBSTRATE-BINDING PROTEIN YESO-RELATED"/>
    <property type="match status" value="1"/>
</dbReference>
<dbReference type="Pfam" id="PF01547">
    <property type="entry name" value="SBP_bac_1"/>
    <property type="match status" value="1"/>
</dbReference>
<dbReference type="InterPro" id="IPR006059">
    <property type="entry name" value="SBP"/>
</dbReference>
<dbReference type="OrthoDB" id="9764112at2"/>
<reference evidence="3 4" key="1">
    <citation type="submission" date="2016-10" db="EMBL/GenBank/DDBJ databases">
        <authorList>
            <person name="de Groot N.N."/>
        </authorList>
    </citation>
    <scope>NUCLEOTIDE SEQUENCE [LARGE SCALE GENOMIC DNA]</scope>
    <source>
        <strain evidence="3 4">DSM 20678</strain>
    </source>
</reference>
<evidence type="ECO:0000256" key="1">
    <source>
        <dbReference type="SAM" id="MobiDB-lite"/>
    </source>
</evidence>
<dbReference type="AlphaFoldDB" id="A0A1I5ULL0"/>
<feature type="region of interest" description="Disordered" evidence="1">
    <location>
        <begin position="25"/>
        <end position="56"/>
    </location>
</feature>
<dbReference type="PANTHER" id="PTHR43649">
    <property type="entry name" value="ARABINOSE-BINDING PROTEIN-RELATED"/>
    <property type="match status" value="1"/>
</dbReference>
<dbReference type="PROSITE" id="PS51257">
    <property type="entry name" value="PROKAR_LIPOPROTEIN"/>
    <property type="match status" value="1"/>
</dbReference>
<gene>
    <name evidence="3" type="ORF">SAMN05444406_10789</name>
</gene>